<name>A0ABU3YWU9_9HYPH</name>
<dbReference type="RefSeq" id="WP_317277246.1">
    <property type="nucleotide sequence ID" value="NZ_JAWJWH010000027.1"/>
</dbReference>
<dbReference type="InterPro" id="IPR045720">
    <property type="entry name" value="DUF6074"/>
</dbReference>
<protein>
    <submittedName>
        <fullName evidence="1">DUF6074 family protein</fullName>
    </submittedName>
</protein>
<dbReference type="Proteomes" id="UP001187203">
    <property type="component" value="Unassembled WGS sequence"/>
</dbReference>
<comment type="caution">
    <text evidence="1">The sequence shown here is derived from an EMBL/GenBank/DDBJ whole genome shotgun (WGS) entry which is preliminary data.</text>
</comment>
<reference evidence="2" key="1">
    <citation type="journal article" date="2023" name="Int. J. Mol. Sci.">
        <title>Genomic and Metabolic Characterization of Plant Growth-Promoting Rhizobacteria Isolated from Nodules of Clovers Grown in Non-Farmed Soil.</title>
        <authorList>
            <person name="Wojcik M."/>
            <person name="Koper P."/>
            <person name="Zebracki K."/>
            <person name="Marczak M."/>
            <person name="Mazur A."/>
        </authorList>
    </citation>
    <scope>NUCLEOTIDE SEQUENCE [LARGE SCALE GENOMIC DNA]</scope>
    <source>
        <strain evidence="2">KB12</strain>
    </source>
</reference>
<organism evidence="1 2">
    <name type="scientific">Rhizobium brockwellii</name>
    <dbReference type="NCBI Taxonomy" id="3019932"/>
    <lineage>
        <taxon>Bacteria</taxon>
        <taxon>Pseudomonadati</taxon>
        <taxon>Pseudomonadota</taxon>
        <taxon>Alphaproteobacteria</taxon>
        <taxon>Hyphomicrobiales</taxon>
        <taxon>Rhizobiaceae</taxon>
        <taxon>Rhizobium/Agrobacterium group</taxon>
        <taxon>Rhizobium</taxon>
    </lineage>
</organism>
<evidence type="ECO:0000313" key="2">
    <source>
        <dbReference type="Proteomes" id="UP001187203"/>
    </source>
</evidence>
<sequence length="88" mass="10242">MTAQIIPFPIDRHVYFVRETARILERRHGEAADRFWKMTCRRLYARLQIQGMADEAIRTEIQAFTQAVQLEMQRAASAWSAEYPKGAA</sequence>
<dbReference type="Pfam" id="PF19551">
    <property type="entry name" value="DUF6074"/>
    <property type="match status" value="1"/>
</dbReference>
<evidence type="ECO:0000313" key="1">
    <source>
        <dbReference type="EMBL" id="MDV4190296.1"/>
    </source>
</evidence>
<keyword evidence="2" id="KW-1185">Reference proteome</keyword>
<accession>A0ABU3YWU9</accession>
<gene>
    <name evidence="1" type="ORF">R1523_32910</name>
</gene>
<proteinExistence type="predicted"/>
<dbReference type="EMBL" id="JAWJWI010000027">
    <property type="protein sequence ID" value="MDV4190296.1"/>
    <property type="molecule type" value="Genomic_DNA"/>
</dbReference>